<name>A0A8J9YCP5_9NEOP</name>
<proteinExistence type="predicted"/>
<organism evidence="2 3">
    <name type="scientific">Brenthis ino</name>
    <name type="common">lesser marbled fritillary</name>
    <dbReference type="NCBI Taxonomy" id="405034"/>
    <lineage>
        <taxon>Eukaryota</taxon>
        <taxon>Metazoa</taxon>
        <taxon>Ecdysozoa</taxon>
        <taxon>Arthropoda</taxon>
        <taxon>Hexapoda</taxon>
        <taxon>Insecta</taxon>
        <taxon>Pterygota</taxon>
        <taxon>Neoptera</taxon>
        <taxon>Endopterygota</taxon>
        <taxon>Lepidoptera</taxon>
        <taxon>Glossata</taxon>
        <taxon>Ditrysia</taxon>
        <taxon>Papilionoidea</taxon>
        <taxon>Nymphalidae</taxon>
        <taxon>Heliconiinae</taxon>
        <taxon>Argynnini</taxon>
        <taxon>Brenthis</taxon>
    </lineage>
</organism>
<dbReference type="Proteomes" id="UP000838878">
    <property type="component" value="Chromosome 2"/>
</dbReference>
<feature type="compositionally biased region" description="Low complexity" evidence="1">
    <location>
        <begin position="84"/>
        <end position="98"/>
    </location>
</feature>
<dbReference type="EMBL" id="OV170222">
    <property type="protein sequence ID" value="CAH0721620.1"/>
    <property type="molecule type" value="Genomic_DNA"/>
</dbReference>
<evidence type="ECO:0000313" key="3">
    <source>
        <dbReference type="Proteomes" id="UP000838878"/>
    </source>
</evidence>
<dbReference type="AlphaFoldDB" id="A0A8J9YCP5"/>
<reference evidence="2" key="1">
    <citation type="submission" date="2021-12" db="EMBL/GenBank/DDBJ databases">
        <authorList>
            <person name="Martin H S."/>
        </authorList>
    </citation>
    <scope>NUCLEOTIDE SEQUENCE</scope>
</reference>
<feature type="non-terminal residue" evidence="2">
    <location>
        <position position="108"/>
    </location>
</feature>
<keyword evidence="3" id="KW-1185">Reference proteome</keyword>
<feature type="compositionally biased region" description="Polar residues" evidence="1">
    <location>
        <begin position="99"/>
        <end position="108"/>
    </location>
</feature>
<feature type="region of interest" description="Disordered" evidence="1">
    <location>
        <begin position="69"/>
        <end position="108"/>
    </location>
</feature>
<sequence length="108" mass="12060">MGADSIAVLQSDLLLSEAIFKYLSDFAMSRAHVIFISSGVHEVVDTRPTCIMVGVTAYYVRGRYARRAKPAQAHAAREKRRNIRNTNNSNRANSNGNTQSSTRFTEHD</sequence>
<accession>A0A8J9YCP5</accession>
<protein>
    <submittedName>
        <fullName evidence="2">Uncharacterized protein</fullName>
    </submittedName>
</protein>
<gene>
    <name evidence="2" type="ORF">BINO364_LOCUS7697</name>
</gene>
<evidence type="ECO:0000313" key="2">
    <source>
        <dbReference type="EMBL" id="CAH0721620.1"/>
    </source>
</evidence>
<evidence type="ECO:0000256" key="1">
    <source>
        <dbReference type="SAM" id="MobiDB-lite"/>
    </source>
</evidence>